<evidence type="ECO:0000256" key="8">
    <source>
        <dbReference type="RuleBase" id="RU363032"/>
    </source>
</evidence>
<evidence type="ECO:0000313" key="10">
    <source>
        <dbReference type="EMBL" id="MDQ0473325.1"/>
    </source>
</evidence>
<protein>
    <submittedName>
        <fullName evidence="10">Raffinose/stachyose/melibiose transport system permease protein</fullName>
    </submittedName>
</protein>
<dbReference type="CDD" id="cd06261">
    <property type="entry name" value="TM_PBP2"/>
    <property type="match status" value="1"/>
</dbReference>
<dbReference type="Pfam" id="PF00528">
    <property type="entry name" value="BPD_transp_1"/>
    <property type="match status" value="1"/>
</dbReference>
<feature type="transmembrane region" description="Helical" evidence="8">
    <location>
        <begin position="265"/>
        <end position="286"/>
    </location>
</feature>
<evidence type="ECO:0000256" key="6">
    <source>
        <dbReference type="ARBA" id="ARBA00022989"/>
    </source>
</evidence>
<dbReference type="Proteomes" id="UP001242480">
    <property type="component" value="Unassembled WGS sequence"/>
</dbReference>
<evidence type="ECO:0000259" key="9">
    <source>
        <dbReference type="PROSITE" id="PS50928"/>
    </source>
</evidence>
<feature type="transmembrane region" description="Helical" evidence="8">
    <location>
        <begin position="79"/>
        <end position="99"/>
    </location>
</feature>
<evidence type="ECO:0000256" key="4">
    <source>
        <dbReference type="ARBA" id="ARBA00022475"/>
    </source>
</evidence>
<feature type="transmembrane region" description="Helical" evidence="8">
    <location>
        <begin position="222"/>
        <end position="245"/>
    </location>
</feature>
<dbReference type="InterPro" id="IPR000515">
    <property type="entry name" value="MetI-like"/>
</dbReference>
<evidence type="ECO:0000256" key="5">
    <source>
        <dbReference type="ARBA" id="ARBA00022692"/>
    </source>
</evidence>
<evidence type="ECO:0000313" key="11">
    <source>
        <dbReference type="Proteomes" id="UP001242480"/>
    </source>
</evidence>
<feature type="domain" description="ABC transmembrane type-1" evidence="9">
    <location>
        <begin position="74"/>
        <end position="286"/>
    </location>
</feature>
<keyword evidence="4" id="KW-1003">Cell membrane</keyword>
<dbReference type="RefSeq" id="WP_307281444.1">
    <property type="nucleotide sequence ID" value="NZ_JAUSVX010000016.1"/>
</dbReference>
<feature type="transmembrane region" description="Helical" evidence="8">
    <location>
        <begin position="14"/>
        <end position="36"/>
    </location>
</feature>
<dbReference type="InterPro" id="IPR035906">
    <property type="entry name" value="MetI-like_sf"/>
</dbReference>
<dbReference type="PANTHER" id="PTHR43227">
    <property type="entry name" value="BLL4140 PROTEIN"/>
    <property type="match status" value="1"/>
</dbReference>
<comment type="subcellular location">
    <subcellularLocation>
        <location evidence="1 8">Cell membrane</location>
        <topology evidence="1 8">Multi-pass membrane protein</topology>
    </subcellularLocation>
</comment>
<accession>A0ABU0JI93</accession>
<name>A0ABU0JI93_9HYPH</name>
<keyword evidence="6 8" id="KW-1133">Transmembrane helix</keyword>
<evidence type="ECO:0000256" key="3">
    <source>
        <dbReference type="ARBA" id="ARBA00022448"/>
    </source>
</evidence>
<evidence type="ECO:0000256" key="2">
    <source>
        <dbReference type="ARBA" id="ARBA00009306"/>
    </source>
</evidence>
<dbReference type="SUPFAM" id="SSF161098">
    <property type="entry name" value="MetI-like"/>
    <property type="match status" value="1"/>
</dbReference>
<keyword evidence="3 8" id="KW-0813">Transport</keyword>
<gene>
    <name evidence="10" type="ORF">QO011_006361</name>
</gene>
<keyword evidence="11" id="KW-1185">Reference proteome</keyword>
<comment type="similarity">
    <text evidence="2 8">Belongs to the binding-protein-dependent transport system permease family.</text>
</comment>
<comment type="caution">
    <text evidence="10">The sequence shown here is derived from an EMBL/GenBank/DDBJ whole genome shotgun (WGS) entry which is preliminary data.</text>
</comment>
<evidence type="ECO:0000256" key="7">
    <source>
        <dbReference type="ARBA" id="ARBA00023136"/>
    </source>
</evidence>
<sequence>MAAHAAPLARSNRITALVFLPPALAVFTVFVIMPVGEAAWYSLYNWDGYGTPSQFVGWRNYVSVLANPTFLSALANNGWIILASLAVQLPLALGLALWLAGRQVGTTAFRLIFFLPYILADVAAGLIWRFVFDGDYGLVSALAQGLGSQPVYMLADRHLAEVAVLTVVVWKYFGFHMMLYIAGLQGIDASLYEAARIDGAGAWQRFRYITLPQLGPMLRLSVFFSVIGSLQFFDMVIPLTGGGPFNSTHTMVSFLYSFGITRMRVGFGSAVGVILFCICVAFAFGYKRWFMRDD</sequence>
<dbReference type="EMBL" id="JAUSVX010000016">
    <property type="protein sequence ID" value="MDQ0473325.1"/>
    <property type="molecule type" value="Genomic_DNA"/>
</dbReference>
<keyword evidence="5 8" id="KW-0812">Transmembrane</keyword>
<dbReference type="Gene3D" id="1.10.3720.10">
    <property type="entry name" value="MetI-like"/>
    <property type="match status" value="1"/>
</dbReference>
<feature type="transmembrane region" description="Helical" evidence="8">
    <location>
        <begin position="162"/>
        <end position="182"/>
    </location>
</feature>
<organism evidence="10 11">
    <name type="scientific">Labrys wisconsinensis</name>
    <dbReference type="NCBI Taxonomy" id="425677"/>
    <lineage>
        <taxon>Bacteria</taxon>
        <taxon>Pseudomonadati</taxon>
        <taxon>Pseudomonadota</taxon>
        <taxon>Alphaproteobacteria</taxon>
        <taxon>Hyphomicrobiales</taxon>
        <taxon>Xanthobacteraceae</taxon>
        <taxon>Labrys</taxon>
    </lineage>
</organism>
<keyword evidence="7 8" id="KW-0472">Membrane</keyword>
<feature type="transmembrane region" description="Helical" evidence="8">
    <location>
        <begin position="111"/>
        <end position="131"/>
    </location>
</feature>
<evidence type="ECO:0000256" key="1">
    <source>
        <dbReference type="ARBA" id="ARBA00004651"/>
    </source>
</evidence>
<proteinExistence type="inferred from homology"/>
<dbReference type="PANTHER" id="PTHR43227:SF11">
    <property type="entry name" value="BLL4140 PROTEIN"/>
    <property type="match status" value="1"/>
</dbReference>
<reference evidence="10 11" key="1">
    <citation type="submission" date="2023-07" db="EMBL/GenBank/DDBJ databases">
        <title>Genomic Encyclopedia of Type Strains, Phase IV (KMG-IV): sequencing the most valuable type-strain genomes for metagenomic binning, comparative biology and taxonomic classification.</title>
        <authorList>
            <person name="Goeker M."/>
        </authorList>
    </citation>
    <scope>NUCLEOTIDE SEQUENCE [LARGE SCALE GENOMIC DNA]</scope>
    <source>
        <strain evidence="10 11">DSM 19619</strain>
    </source>
</reference>
<dbReference type="InterPro" id="IPR050809">
    <property type="entry name" value="UgpAE/MalFG_permease"/>
</dbReference>
<dbReference type="PROSITE" id="PS50928">
    <property type="entry name" value="ABC_TM1"/>
    <property type="match status" value="1"/>
</dbReference>